<dbReference type="GO" id="GO:0033958">
    <property type="term" value="F:DNA-deoxyinosine glycosylase activity"/>
    <property type="evidence" value="ECO:0007669"/>
    <property type="project" value="UniProtKB-EC"/>
</dbReference>
<sequence length="173" mass="18436">MPSPAERLLAFPPVATPGARVLVLGSMPGEASLAAQQYYAHPRNAFWPIVGTLFGFDPAVAYADRLRHLQAAGVALWDVLAACRRIGSLDSAIEGDSVEANDFAGFLAQHPAIVRIAFNGSAAETLFRRHVLPQLDATACAIERIRLPSTSPAHASRDLAAKLEAWRALADGL</sequence>
<dbReference type="NCBIfam" id="TIGR04274">
    <property type="entry name" value="hypoxanDNAglyco"/>
    <property type="match status" value="1"/>
</dbReference>
<accession>A0ABX7M9J8</accession>
<protein>
    <submittedName>
        <fullName evidence="2">DNA-deoxyinosine glycosylase</fullName>
        <ecNumber evidence="2">3.2.2.15</ecNumber>
    </submittedName>
</protein>
<dbReference type="InterPro" id="IPR036895">
    <property type="entry name" value="Uracil-DNA_glycosylase-like_sf"/>
</dbReference>
<dbReference type="Gene3D" id="3.40.470.10">
    <property type="entry name" value="Uracil-DNA glycosylase-like domain"/>
    <property type="match status" value="1"/>
</dbReference>
<feature type="domain" description="Uracil-DNA glycosylase-like" evidence="1">
    <location>
        <begin position="12"/>
        <end position="170"/>
    </location>
</feature>
<gene>
    <name evidence="2" type="ORF">JY500_02685</name>
</gene>
<proteinExistence type="predicted"/>
<dbReference type="SMART" id="SM00987">
    <property type="entry name" value="UreE_C"/>
    <property type="match status" value="1"/>
</dbReference>
<organism evidence="2 3">
    <name type="scientific">Niveibacterium microcysteis</name>
    <dbReference type="NCBI Taxonomy" id="2811415"/>
    <lineage>
        <taxon>Bacteria</taxon>
        <taxon>Pseudomonadati</taxon>
        <taxon>Pseudomonadota</taxon>
        <taxon>Betaproteobacteria</taxon>
        <taxon>Rhodocyclales</taxon>
        <taxon>Rhodocyclaceae</taxon>
        <taxon>Niveibacterium</taxon>
    </lineage>
</organism>
<dbReference type="SMART" id="SM00986">
    <property type="entry name" value="UDG"/>
    <property type="match status" value="1"/>
</dbReference>
<dbReference type="RefSeq" id="WP_206254993.1">
    <property type="nucleotide sequence ID" value="NZ_CP071060.1"/>
</dbReference>
<keyword evidence="2" id="KW-0326">Glycosidase</keyword>
<dbReference type="Pfam" id="PF03167">
    <property type="entry name" value="UDG"/>
    <property type="match status" value="1"/>
</dbReference>
<evidence type="ECO:0000259" key="1">
    <source>
        <dbReference type="SMART" id="SM00986"/>
    </source>
</evidence>
<dbReference type="EMBL" id="CP071060">
    <property type="protein sequence ID" value="QSI77581.1"/>
    <property type="molecule type" value="Genomic_DNA"/>
</dbReference>
<keyword evidence="3" id="KW-1185">Reference proteome</keyword>
<dbReference type="InterPro" id="IPR026353">
    <property type="entry name" value="Hypoxan-DNA_Glyclase"/>
</dbReference>
<dbReference type="SUPFAM" id="SSF52141">
    <property type="entry name" value="Uracil-DNA glycosylase-like"/>
    <property type="match status" value="1"/>
</dbReference>
<dbReference type="Proteomes" id="UP000663570">
    <property type="component" value="Chromosome"/>
</dbReference>
<dbReference type="InterPro" id="IPR005122">
    <property type="entry name" value="Uracil-DNA_glycosylase-like"/>
</dbReference>
<evidence type="ECO:0000313" key="3">
    <source>
        <dbReference type="Proteomes" id="UP000663570"/>
    </source>
</evidence>
<keyword evidence="2" id="KW-0378">Hydrolase</keyword>
<name>A0ABX7M9J8_9RHOO</name>
<reference evidence="2 3" key="1">
    <citation type="submission" date="2021-02" db="EMBL/GenBank/DDBJ databases">
        <title>Niveibacterium changnyeongensis HC41.</title>
        <authorList>
            <person name="Kang M."/>
        </authorList>
    </citation>
    <scope>NUCLEOTIDE SEQUENCE [LARGE SCALE GENOMIC DNA]</scope>
    <source>
        <strain evidence="2 3">HC41</strain>
    </source>
</reference>
<dbReference type="CDD" id="cd10032">
    <property type="entry name" value="UDG-F6_HDG"/>
    <property type="match status" value="1"/>
</dbReference>
<dbReference type="EC" id="3.2.2.15" evidence="2"/>
<evidence type="ECO:0000313" key="2">
    <source>
        <dbReference type="EMBL" id="QSI77581.1"/>
    </source>
</evidence>